<protein>
    <submittedName>
        <fullName evidence="1">Uncharacterized protein</fullName>
    </submittedName>
</protein>
<dbReference type="Proteomes" id="UP001492380">
    <property type="component" value="Unassembled WGS sequence"/>
</dbReference>
<name>A0ABR1YE18_9PEZI</name>
<proteinExistence type="predicted"/>
<gene>
    <name evidence="1" type="ORF">HDK90DRAFT_75813</name>
</gene>
<evidence type="ECO:0000313" key="2">
    <source>
        <dbReference type="Proteomes" id="UP001492380"/>
    </source>
</evidence>
<keyword evidence="2" id="KW-1185">Reference proteome</keyword>
<dbReference type="EMBL" id="JBBWRZ010000011">
    <property type="protein sequence ID" value="KAK8226092.1"/>
    <property type="molecule type" value="Genomic_DNA"/>
</dbReference>
<accession>A0ABR1YE18</accession>
<sequence length="281" mass="31427">MGAPSPEDIGDTGAIPYTPSFRCCCFLQTFSPALRRVTGFHGLTNKVDSFLFFSPSQCSLGCPRTTALAQLRGFQRSSILGYGDKFRSDMYTVKYQLVSRRGIFPCIIKDQYRDSRAAADSDPKHPQFSKLNTKLCKYPAVPAIEMLPCVYNWPVCSRQSLHWRRGLKAESTICASASTYGCVVPHEQKPPCLEQTRRARLLPSKDRRTKPLAHTYPFPGVAHLRTNEQATADVFLCICWLGPTTCPLEKRDSRRRGAAMLTCLLVRMDGHDGRTDSKPPG</sequence>
<reference evidence="1 2" key="1">
    <citation type="submission" date="2024-04" db="EMBL/GenBank/DDBJ databases">
        <title>Phyllosticta paracitricarpa is synonymous to the EU quarantine fungus P. citricarpa based on phylogenomic analyses.</title>
        <authorList>
            <consortium name="Lawrence Berkeley National Laboratory"/>
            <person name="Van Ingen-Buijs V.A."/>
            <person name="Van Westerhoven A.C."/>
            <person name="Haridas S."/>
            <person name="Skiadas P."/>
            <person name="Martin F."/>
            <person name="Groenewald J.Z."/>
            <person name="Crous P.W."/>
            <person name="Seidl M.F."/>
        </authorList>
    </citation>
    <scope>NUCLEOTIDE SEQUENCE [LARGE SCALE GENOMIC DNA]</scope>
    <source>
        <strain evidence="1 2">CBS 123374</strain>
    </source>
</reference>
<evidence type="ECO:0000313" key="1">
    <source>
        <dbReference type="EMBL" id="KAK8226092.1"/>
    </source>
</evidence>
<organism evidence="1 2">
    <name type="scientific">Phyllosticta capitalensis</name>
    <dbReference type="NCBI Taxonomy" id="121624"/>
    <lineage>
        <taxon>Eukaryota</taxon>
        <taxon>Fungi</taxon>
        <taxon>Dikarya</taxon>
        <taxon>Ascomycota</taxon>
        <taxon>Pezizomycotina</taxon>
        <taxon>Dothideomycetes</taxon>
        <taxon>Dothideomycetes incertae sedis</taxon>
        <taxon>Botryosphaeriales</taxon>
        <taxon>Phyllostictaceae</taxon>
        <taxon>Phyllosticta</taxon>
    </lineage>
</organism>
<comment type="caution">
    <text evidence="1">The sequence shown here is derived from an EMBL/GenBank/DDBJ whole genome shotgun (WGS) entry which is preliminary data.</text>
</comment>